<sequence length="396" mass="44796">MVVRDKVRAVGLAARVGRHVAREKVGPKVRPTTPEAVPPSAESITTEWLTAVLCRNVPGARVVKVGLGRGDNGTSARRAVAVTYNEKGATAGLPTRLFTKSTATFASRLLLGLTEIVEGETLFYNRMRPELTIRSPRSFHACFDPRTYRSLVLVEDLAHEGWKFPDPLHNRVTRADAEDMVSEMATYHAAFWDSSRFDTDLRRLRPAREWQENLNRKVGFEKRTLVGLERAREVVPRELYADRNALYPAFMRSLELHRTAPATLLHQDVHLGNWLRDADGRMGLYDWQCVARGHWALDYSYALAGGLATEDRRNWEKDLLNLYLERLGEHGVGEPPSFEEAWLGYRQQPMHALVFGLFTLGGSRFEPELQPRDYTLAAIKRIAQHVVDLESINAIG</sequence>
<comment type="caution">
    <text evidence="2">The sequence shown here is derived from an EMBL/GenBank/DDBJ whole genome shotgun (WGS) entry which is preliminary data.</text>
</comment>
<accession>A0A5N0VI87</accession>
<dbReference type="EMBL" id="VMNW02000003">
    <property type="protein sequence ID" value="KAA9165966.1"/>
    <property type="molecule type" value="Genomic_DNA"/>
</dbReference>
<evidence type="ECO:0000259" key="1">
    <source>
        <dbReference type="Pfam" id="PF01636"/>
    </source>
</evidence>
<dbReference type="InterPro" id="IPR002575">
    <property type="entry name" value="Aminoglycoside_PTrfase"/>
</dbReference>
<protein>
    <submittedName>
        <fullName evidence="2">Phosphotransferase</fullName>
    </submittedName>
</protein>
<proteinExistence type="predicted"/>
<name>A0A5N0VI87_9PSEU</name>
<dbReference type="Pfam" id="PF01636">
    <property type="entry name" value="APH"/>
    <property type="match status" value="1"/>
</dbReference>
<gene>
    <name evidence="2" type="ORF">FPZ12_003150</name>
</gene>
<feature type="domain" description="Aminoglycoside phosphotransferase" evidence="1">
    <location>
        <begin position="152"/>
        <end position="324"/>
    </location>
</feature>
<dbReference type="GO" id="GO:0016740">
    <property type="term" value="F:transferase activity"/>
    <property type="evidence" value="ECO:0007669"/>
    <property type="project" value="UniProtKB-KW"/>
</dbReference>
<dbReference type="RefSeq" id="WP_144748663.1">
    <property type="nucleotide sequence ID" value="NZ_VMNW02000003.1"/>
</dbReference>
<evidence type="ECO:0000313" key="2">
    <source>
        <dbReference type="EMBL" id="KAA9165966.1"/>
    </source>
</evidence>
<dbReference type="SUPFAM" id="SSF56112">
    <property type="entry name" value="Protein kinase-like (PK-like)"/>
    <property type="match status" value="1"/>
</dbReference>
<dbReference type="OrthoDB" id="141068at2"/>
<dbReference type="Proteomes" id="UP000319769">
    <property type="component" value="Unassembled WGS sequence"/>
</dbReference>
<evidence type="ECO:0000313" key="3">
    <source>
        <dbReference type="Proteomes" id="UP000319769"/>
    </source>
</evidence>
<keyword evidence="3" id="KW-1185">Reference proteome</keyword>
<dbReference type="InterPro" id="IPR011009">
    <property type="entry name" value="Kinase-like_dom_sf"/>
</dbReference>
<dbReference type="Gene3D" id="3.90.1200.10">
    <property type="match status" value="1"/>
</dbReference>
<organism evidence="2 3">
    <name type="scientific">Amycolatopsis acidicola</name>
    <dbReference type="NCBI Taxonomy" id="2596893"/>
    <lineage>
        <taxon>Bacteria</taxon>
        <taxon>Bacillati</taxon>
        <taxon>Actinomycetota</taxon>
        <taxon>Actinomycetes</taxon>
        <taxon>Pseudonocardiales</taxon>
        <taxon>Pseudonocardiaceae</taxon>
        <taxon>Amycolatopsis</taxon>
    </lineage>
</organism>
<dbReference type="AlphaFoldDB" id="A0A5N0VI87"/>
<reference evidence="2" key="1">
    <citation type="submission" date="2019-09" db="EMBL/GenBank/DDBJ databases">
        <authorList>
            <person name="Teo W.F.A."/>
            <person name="Duangmal K."/>
        </authorList>
    </citation>
    <scope>NUCLEOTIDE SEQUENCE [LARGE SCALE GENOMIC DNA]</scope>
    <source>
        <strain evidence="2">K81G1</strain>
    </source>
</reference>